<organism evidence="1">
    <name type="scientific">Fagus sylvatica</name>
    <name type="common">Beechnut</name>
    <dbReference type="NCBI Taxonomy" id="28930"/>
    <lineage>
        <taxon>Eukaryota</taxon>
        <taxon>Viridiplantae</taxon>
        <taxon>Streptophyta</taxon>
        <taxon>Embryophyta</taxon>
        <taxon>Tracheophyta</taxon>
        <taxon>Spermatophyta</taxon>
        <taxon>Magnoliopsida</taxon>
        <taxon>eudicotyledons</taxon>
        <taxon>Gunneridae</taxon>
        <taxon>Pentapetalae</taxon>
        <taxon>rosids</taxon>
        <taxon>fabids</taxon>
        <taxon>Fagales</taxon>
        <taxon>Fagaceae</taxon>
        <taxon>Fagus</taxon>
    </lineage>
</organism>
<evidence type="ECO:0000313" key="1">
    <source>
        <dbReference type="EMBL" id="SPD32488.1"/>
    </source>
</evidence>
<dbReference type="AlphaFoldDB" id="A0A2N9J6M0"/>
<proteinExistence type="predicted"/>
<sequence length="110" mass="12109">MWCVIKWSRNFFSHPFVAQQTGGSAVARGSNTVRAQGAHALQLEVSKVPLMGKEFPSKMPEVANGIPSINGRTFLPNLSLRLRGAVNIGATREWRHCLLIFACAINFSQI</sequence>
<protein>
    <submittedName>
        <fullName evidence="1">Uncharacterized protein</fullName>
    </submittedName>
</protein>
<reference evidence="1" key="1">
    <citation type="submission" date="2018-02" db="EMBL/GenBank/DDBJ databases">
        <authorList>
            <person name="Cohen D.B."/>
            <person name="Kent A.D."/>
        </authorList>
    </citation>
    <scope>NUCLEOTIDE SEQUENCE</scope>
</reference>
<name>A0A2N9J6M0_FAGSY</name>
<dbReference type="EMBL" id="OIVN01006405">
    <property type="protein sequence ID" value="SPD32488.1"/>
    <property type="molecule type" value="Genomic_DNA"/>
</dbReference>
<gene>
    <name evidence="1" type="ORF">FSB_LOCUS60370</name>
</gene>
<accession>A0A2N9J6M0</accession>